<accession>A0ABW1I0B9</accession>
<protein>
    <submittedName>
        <fullName evidence="1">Uncharacterized protein</fullName>
    </submittedName>
</protein>
<evidence type="ECO:0000313" key="2">
    <source>
        <dbReference type="Proteomes" id="UP001596119"/>
    </source>
</evidence>
<reference evidence="2" key="1">
    <citation type="journal article" date="2019" name="Int. J. Syst. Evol. Microbiol.">
        <title>The Global Catalogue of Microorganisms (GCM) 10K type strain sequencing project: providing services to taxonomists for standard genome sequencing and annotation.</title>
        <authorList>
            <consortium name="The Broad Institute Genomics Platform"/>
            <consortium name="The Broad Institute Genome Sequencing Center for Infectious Disease"/>
            <person name="Wu L."/>
            <person name="Ma J."/>
        </authorList>
    </citation>
    <scope>NUCLEOTIDE SEQUENCE [LARGE SCALE GENOMIC DNA]</scope>
    <source>
        <strain evidence="2">CGMCC 4.7397</strain>
    </source>
</reference>
<name>A0ABW1I0B9_9PSEU</name>
<organism evidence="1 2">
    <name type="scientific">Pseudonocardia lutea</name>
    <dbReference type="NCBI Taxonomy" id="2172015"/>
    <lineage>
        <taxon>Bacteria</taxon>
        <taxon>Bacillati</taxon>
        <taxon>Actinomycetota</taxon>
        <taxon>Actinomycetes</taxon>
        <taxon>Pseudonocardiales</taxon>
        <taxon>Pseudonocardiaceae</taxon>
        <taxon>Pseudonocardia</taxon>
    </lineage>
</organism>
<proteinExistence type="predicted"/>
<comment type="caution">
    <text evidence="1">The sequence shown here is derived from an EMBL/GenBank/DDBJ whole genome shotgun (WGS) entry which is preliminary data.</text>
</comment>
<sequence length="82" mass="9208">MCFELQFATYYCTDACQPTGQRYYVRGANGRPVTSQGQLIIGSYGALRAVGPRGDLLPYVPEEWADRPKVSVHHWTEQEGVD</sequence>
<dbReference type="EMBL" id="JBHSQK010000005">
    <property type="protein sequence ID" value="MFC5947063.1"/>
    <property type="molecule type" value="Genomic_DNA"/>
</dbReference>
<keyword evidence="2" id="KW-1185">Reference proteome</keyword>
<dbReference type="RefSeq" id="WP_379563556.1">
    <property type="nucleotide sequence ID" value="NZ_JBHSQK010000005.1"/>
</dbReference>
<dbReference type="Proteomes" id="UP001596119">
    <property type="component" value="Unassembled WGS sequence"/>
</dbReference>
<evidence type="ECO:0000313" key="1">
    <source>
        <dbReference type="EMBL" id="MFC5947063.1"/>
    </source>
</evidence>
<gene>
    <name evidence="1" type="ORF">ACFQH9_02070</name>
</gene>